<keyword evidence="3" id="KW-1185">Reference proteome</keyword>
<sequence>MLTQKLKRAEDRFCSTVKEIPRARRSYGIAQIVVSSFLADLSPAVNSSVDCHVPYSHESSLALAKPTDPHATRHPNTPKRQRFRHVFAAIHTNAQISPATAAFHLRATINHQTSPDNLREQISLKRHHFTRKKLTTRSTTSQGGIRKSSTRLHRNVKSEI</sequence>
<organism evidence="2 3">
    <name type="scientific">Dorcoceras hygrometricum</name>
    <dbReference type="NCBI Taxonomy" id="472368"/>
    <lineage>
        <taxon>Eukaryota</taxon>
        <taxon>Viridiplantae</taxon>
        <taxon>Streptophyta</taxon>
        <taxon>Embryophyta</taxon>
        <taxon>Tracheophyta</taxon>
        <taxon>Spermatophyta</taxon>
        <taxon>Magnoliopsida</taxon>
        <taxon>eudicotyledons</taxon>
        <taxon>Gunneridae</taxon>
        <taxon>Pentapetalae</taxon>
        <taxon>asterids</taxon>
        <taxon>lamiids</taxon>
        <taxon>Lamiales</taxon>
        <taxon>Gesneriaceae</taxon>
        <taxon>Didymocarpoideae</taxon>
        <taxon>Trichosporeae</taxon>
        <taxon>Loxocarpinae</taxon>
        <taxon>Dorcoceras</taxon>
    </lineage>
</organism>
<feature type="compositionally biased region" description="Basic residues" evidence="1">
    <location>
        <begin position="148"/>
        <end position="160"/>
    </location>
</feature>
<dbReference type="Proteomes" id="UP000250235">
    <property type="component" value="Unassembled WGS sequence"/>
</dbReference>
<dbReference type="EMBL" id="KV009436">
    <property type="protein sequence ID" value="KZV29199.1"/>
    <property type="molecule type" value="Genomic_DNA"/>
</dbReference>
<accession>A0A2Z7BBM4</accession>
<evidence type="ECO:0000313" key="3">
    <source>
        <dbReference type="Proteomes" id="UP000250235"/>
    </source>
</evidence>
<reference evidence="2 3" key="1">
    <citation type="journal article" date="2015" name="Proc. Natl. Acad. Sci. U.S.A.">
        <title>The resurrection genome of Boea hygrometrica: A blueprint for survival of dehydration.</title>
        <authorList>
            <person name="Xiao L."/>
            <person name="Yang G."/>
            <person name="Zhang L."/>
            <person name="Yang X."/>
            <person name="Zhao S."/>
            <person name="Ji Z."/>
            <person name="Zhou Q."/>
            <person name="Hu M."/>
            <person name="Wang Y."/>
            <person name="Chen M."/>
            <person name="Xu Y."/>
            <person name="Jin H."/>
            <person name="Xiao X."/>
            <person name="Hu G."/>
            <person name="Bao F."/>
            <person name="Hu Y."/>
            <person name="Wan P."/>
            <person name="Li L."/>
            <person name="Deng X."/>
            <person name="Kuang T."/>
            <person name="Xiang C."/>
            <person name="Zhu J.K."/>
            <person name="Oliver M.J."/>
            <person name="He Y."/>
        </authorList>
    </citation>
    <scope>NUCLEOTIDE SEQUENCE [LARGE SCALE GENOMIC DNA]</scope>
    <source>
        <strain evidence="3">cv. XS01</strain>
    </source>
</reference>
<evidence type="ECO:0000256" key="1">
    <source>
        <dbReference type="SAM" id="MobiDB-lite"/>
    </source>
</evidence>
<protein>
    <submittedName>
        <fullName evidence="2">Transketolase</fullName>
    </submittedName>
</protein>
<proteinExistence type="predicted"/>
<name>A0A2Z7BBM4_9LAMI</name>
<evidence type="ECO:0000313" key="2">
    <source>
        <dbReference type="EMBL" id="KZV29199.1"/>
    </source>
</evidence>
<feature type="region of interest" description="Disordered" evidence="1">
    <location>
        <begin position="133"/>
        <end position="160"/>
    </location>
</feature>
<dbReference type="AlphaFoldDB" id="A0A2Z7BBM4"/>
<gene>
    <name evidence="2" type="ORF">F511_37107</name>
</gene>